<name>A0A1H0JXX4_9ACTN</name>
<dbReference type="AlphaFoldDB" id="A0A1H0JXX4"/>
<dbReference type="Proteomes" id="UP000198741">
    <property type="component" value="Chromosome I"/>
</dbReference>
<dbReference type="EMBL" id="LT629710">
    <property type="protein sequence ID" value="SDO48399.1"/>
    <property type="molecule type" value="Genomic_DNA"/>
</dbReference>
<organism evidence="1 2">
    <name type="scientific">Nakamurella panacisegetis</name>
    <dbReference type="NCBI Taxonomy" id="1090615"/>
    <lineage>
        <taxon>Bacteria</taxon>
        <taxon>Bacillati</taxon>
        <taxon>Actinomycetota</taxon>
        <taxon>Actinomycetes</taxon>
        <taxon>Nakamurellales</taxon>
        <taxon>Nakamurellaceae</taxon>
        <taxon>Nakamurella</taxon>
    </lineage>
</organism>
<evidence type="ECO:0000313" key="2">
    <source>
        <dbReference type="Proteomes" id="UP000198741"/>
    </source>
</evidence>
<proteinExistence type="predicted"/>
<sequence>MAWGDVAAWAAAVVAAGGAAVAWKQAANSNRSARASVVAADRAAAAAERSAAADERAVALAEEQASNYVPVWRFEHESGEIWSLVNGSNETAFGAELFASSDLVNRIDRTPQDVQPGSALQFFAMRTNATVDDKITVTWYRRESRTDVQQSWTRPLPRK</sequence>
<gene>
    <name evidence="1" type="ORF">SAMN04515671_1086</name>
</gene>
<evidence type="ECO:0000313" key="1">
    <source>
        <dbReference type="EMBL" id="SDO48399.1"/>
    </source>
</evidence>
<reference evidence="1 2" key="1">
    <citation type="submission" date="2016-10" db="EMBL/GenBank/DDBJ databases">
        <authorList>
            <person name="de Groot N.N."/>
        </authorList>
    </citation>
    <scope>NUCLEOTIDE SEQUENCE [LARGE SCALE GENOMIC DNA]</scope>
    <source>
        <strain evidence="2">P4-7,KCTC 19426,CECT 7604</strain>
    </source>
</reference>
<protein>
    <submittedName>
        <fullName evidence="1">Uncharacterized protein</fullName>
    </submittedName>
</protein>
<accession>A0A1H0JXX4</accession>
<keyword evidence="2" id="KW-1185">Reference proteome</keyword>
<dbReference type="RefSeq" id="WP_157695204.1">
    <property type="nucleotide sequence ID" value="NZ_LT629710.1"/>
</dbReference>